<evidence type="ECO:0000256" key="5">
    <source>
        <dbReference type="ARBA" id="ARBA00023163"/>
    </source>
</evidence>
<keyword evidence="5" id="KW-0804">Transcription</keyword>
<dbReference type="EMBL" id="CP001337">
    <property type="protein sequence ID" value="ACL25051.1"/>
    <property type="molecule type" value="Genomic_DNA"/>
</dbReference>
<sequence>MPMPLFHRTTQRAVDQPPPKRRILVADDDPSIGRLIQTALPAQQYETVVVANGMEALEAFDRGQFDLVFLDVMMPFVDGFDACERIRAKSDVPIVIITARDGTDDIVQGFRRGADEYITKPFRVAEFVARVEAILRRVDMQKARTAPPLVHVGDLVIDATAHKVSVRGAEVKLTPMEFELLYFLAANAGQVFTREVLFREVWGYEYIGETNLVDVCVRRLREKVEVEPSKPKIIVTVRGVGYKLERA</sequence>
<dbReference type="Gene3D" id="6.10.250.690">
    <property type="match status" value="1"/>
</dbReference>
<dbReference type="InterPro" id="IPR011006">
    <property type="entry name" value="CheY-like_superfamily"/>
</dbReference>
<evidence type="ECO:0000256" key="3">
    <source>
        <dbReference type="ARBA" id="ARBA00023015"/>
    </source>
</evidence>
<dbReference type="FunFam" id="1.10.10.10:FF:000018">
    <property type="entry name" value="DNA-binding response regulator ResD"/>
    <property type="match status" value="1"/>
</dbReference>
<dbReference type="GO" id="GO:0005829">
    <property type="term" value="C:cytosol"/>
    <property type="evidence" value="ECO:0007669"/>
    <property type="project" value="TreeGrafter"/>
</dbReference>
<dbReference type="SMART" id="SM00448">
    <property type="entry name" value="REC"/>
    <property type="match status" value="1"/>
</dbReference>
<evidence type="ECO:0000313" key="10">
    <source>
        <dbReference type="EMBL" id="ACL25051.1"/>
    </source>
</evidence>
<dbReference type="Pfam" id="PF00072">
    <property type="entry name" value="Response_reg"/>
    <property type="match status" value="1"/>
</dbReference>
<dbReference type="STRING" id="326427.Cagg_2168"/>
<dbReference type="KEGG" id="cag:Cagg_2168"/>
<dbReference type="GO" id="GO:0032993">
    <property type="term" value="C:protein-DNA complex"/>
    <property type="evidence" value="ECO:0007669"/>
    <property type="project" value="TreeGrafter"/>
</dbReference>
<accession>B8GCK7</accession>
<dbReference type="GO" id="GO:0006355">
    <property type="term" value="P:regulation of DNA-templated transcription"/>
    <property type="evidence" value="ECO:0007669"/>
    <property type="project" value="InterPro"/>
</dbReference>
<dbReference type="PANTHER" id="PTHR48111">
    <property type="entry name" value="REGULATOR OF RPOS"/>
    <property type="match status" value="1"/>
</dbReference>
<dbReference type="Proteomes" id="UP000002508">
    <property type="component" value="Chromosome"/>
</dbReference>
<dbReference type="AlphaFoldDB" id="B8GCK7"/>
<feature type="modified residue" description="4-aspartylphosphate" evidence="6">
    <location>
        <position position="71"/>
    </location>
</feature>
<dbReference type="GO" id="GO:0000976">
    <property type="term" value="F:transcription cis-regulatory region binding"/>
    <property type="evidence" value="ECO:0007669"/>
    <property type="project" value="TreeGrafter"/>
</dbReference>
<evidence type="ECO:0000259" key="9">
    <source>
        <dbReference type="PROSITE" id="PS51755"/>
    </source>
</evidence>
<evidence type="ECO:0000256" key="7">
    <source>
        <dbReference type="PROSITE-ProRule" id="PRU01091"/>
    </source>
</evidence>
<dbReference type="CDD" id="cd17574">
    <property type="entry name" value="REC_OmpR"/>
    <property type="match status" value="1"/>
</dbReference>
<gene>
    <name evidence="10" type="ordered locus">Cagg_2168</name>
</gene>
<feature type="domain" description="OmpR/PhoB-type" evidence="9">
    <location>
        <begin position="147"/>
        <end position="246"/>
    </location>
</feature>
<keyword evidence="11" id="KW-1185">Reference proteome</keyword>
<name>B8GCK7_CHLAD</name>
<dbReference type="InterPro" id="IPR001789">
    <property type="entry name" value="Sig_transdc_resp-reg_receiver"/>
</dbReference>
<feature type="DNA-binding region" description="OmpR/PhoB-type" evidence="7">
    <location>
        <begin position="147"/>
        <end position="246"/>
    </location>
</feature>
<keyword evidence="2" id="KW-0902">Two-component regulatory system</keyword>
<dbReference type="FunFam" id="3.40.50.2300:FF:001161">
    <property type="match status" value="1"/>
</dbReference>
<protein>
    <submittedName>
        <fullName evidence="10">Two component transcriptional regulator, winged helix family</fullName>
    </submittedName>
</protein>
<dbReference type="InterPro" id="IPR039420">
    <property type="entry name" value="WalR-like"/>
</dbReference>
<dbReference type="Gene3D" id="1.10.10.10">
    <property type="entry name" value="Winged helix-like DNA-binding domain superfamily/Winged helix DNA-binding domain"/>
    <property type="match status" value="1"/>
</dbReference>
<reference evidence="10" key="1">
    <citation type="submission" date="2008-12" db="EMBL/GenBank/DDBJ databases">
        <title>Complete sequence of Chloroflexus aggregans DSM 9485.</title>
        <authorList>
            <consortium name="US DOE Joint Genome Institute"/>
            <person name="Lucas S."/>
            <person name="Copeland A."/>
            <person name="Lapidus A."/>
            <person name="Glavina del Rio T."/>
            <person name="Dalin E."/>
            <person name="Tice H."/>
            <person name="Pitluck S."/>
            <person name="Foster B."/>
            <person name="Larimer F."/>
            <person name="Land M."/>
            <person name="Hauser L."/>
            <person name="Kyrpides N."/>
            <person name="Mikhailova N."/>
            <person name="Bryant D."/>
            <person name="Richardson P."/>
        </authorList>
    </citation>
    <scope>NUCLEOTIDE SEQUENCE</scope>
    <source>
        <strain evidence="10">DSM 9485</strain>
    </source>
</reference>
<dbReference type="InterPro" id="IPR001867">
    <property type="entry name" value="OmpR/PhoB-type_DNA-bd"/>
</dbReference>
<evidence type="ECO:0000313" key="11">
    <source>
        <dbReference type="Proteomes" id="UP000002508"/>
    </source>
</evidence>
<dbReference type="Gene3D" id="3.40.50.2300">
    <property type="match status" value="1"/>
</dbReference>
<evidence type="ECO:0000259" key="8">
    <source>
        <dbReference type="PROSITE" id="PS50110"/>
    </source>
</evidence>
<evidence type="ECO:0000256" key="1">
    <source>
        <dbReference type="ARBA" id="ARBA00022553"/>
    </source>
</evidence>
<proteinExistence type="predicted"/>
<evidence type="ECO:0000256" key="4">
    <source>
        <dbReference type="ARBA" id="ARBA00023125"/>
    </source>
</evidence>
<dbReference type="GO" id="GO:0000156">
    <property type="term" value="F:phosphorelay response regulator activity"/>
    <property type="evidence" value="ECO:0007669"/>
    <property type="project" value="TreeGrafter"/>
</dbReference>
<evidence type="ECO:0000256" key="2">
    <source>
        <dbReference type="ARBA" id="ARBA00023012"/>
    </source>
</evidence>
<dbReference type="PROSITE" id="PS50110">
    <property type="entry name" value="RESPONSE_REGULATORY"/>
    <property type="match status" value="1"/>
</dbReference>
<keyword evidence="1 6" id="KW-0597">Phosphoprotein</keyword>
<dbReference type="PROSITE" id="PS51755">
    <property type="entry name" value="OMPR_PHOB"/>
    <property type="match status" value="1"/>
</dbReference>
<dbReference type="Pfam" id="PF00486">
    <property type="entry name" value="Trans_reg_C"/>
    <property type="match status" value="1"/>
</dbReference>
<keyword evidence="4 7" id="KW-0238">DNA-binding</keyword>
<dbReference type="HOGENOM" id="CLU_000445_30_4_0"/>
<dbReference type="CDD" id="cd00383">
    <property type="entry name" value="trans_reg_C"/>
    <property type="match status" value="1"/>
</dbReference>
<keyword evidence="3" id="KW-0805">Transcription regulation</keyword>
<dbReference type="eggNOG" id="COG0745">
    <property type="taxonomic scope" value="Bacteria"/>
</dbReference>
<dbReference type="SMART" id="SM00862">
    <property type="entry name" value="Trans_reg_C"/>
    <property type="match status" value="1"/>
</dbReference>
<dbReference type="InterPro" id="IPR036388">
    <property type="entry name" value="WH-like_DNA-bd_sf"/>
</dbReference>
<evidence type="ECO:0000256" key="6">
    <source>
        <dbReference type="PROSITE-ProRule" id="PRU00169"/>
    </source>
</evidence>
<organism evidence="10 11">
    <name type="scientific">Chloroflexus aggregans (strain MD-66 / DSM 9485)</name>
    <dbReference type="NCBI Taxonomy" id="326427"/>
    <lineage>
        <taxon>Bacteria</taxon>
        <taxon>Bacillati</taxon>
        <taxon>Chloroflexota</taxon>
        <taxon>Chloroflexia</taxon>
        <taxon>Chloroflexales</taxon>
        <taxon>Chloroflexineae</taxon>
        <taxon>Chloroflexaceae</taxon>
        <taxon>Chloroflexus</taxon>
    </lineage>
</organism>
<dbReference type="SUPFAM" id="SSF52172">
    <property type="entry name" value="CheY-like"/>
    <property type="match status" value="1"/>
</dbReference>
<feature type="domain" description="Response regulatory" evidence="8">
    <location>
        <begin position="22"/>
        <end position="135"/>
    </location>
</feature>
<dbReference type="PANTHER" id="PTHR48111:SF21">
    <property type="entry name" value="DNA-BINDING DUAL MASTER TRANSCRIPTIONAL REGULATOR RPAA"/>
    <property type="match status" value="1"/>
</dbReference>